<feature type="domain" description="Glycosyltransferase 2-like" evidence="1">
    <location>
        <begin position="9"/>
        <end position="168"/>
    </location>
</feature>
<dbReference type="RefSeq" id="WP_342695009.1">
    <property type="nucleotide sequence ID" value="NZ_JBCGDO010000003.1"/>
</dbReference>
<dbReference type="InterPro" id="IPR029044">
    <property type="entry name" value="Nucleotide-diphossugar_trans"/>
</dbReference>
<comment type="caution">
    <text evidence="2">The sequence shown here is derived from an EMBL/GenBank/DDBJ whole genome shotgun (WGS) entry which is preliminary data.</text>
</comment>
<dbReference type="InterPro" id="IPR001173">
    <property type="entry name" value="Glyco_trans_2-like"/>
</dbReference>
<sequence>MINSKKIIVVLPAYNASKTLIDTYNEIPYDIVDDVILVDDNSTDETITIANQIGIKHIIKHESNLGYGGNQKSCYNKAFELGADIVIMLHPDYQYTPKLIHSMSYLIANDVYPVVIGSRILGKGALKGGMPLYKYFANRYLTFFQNILMNQKLSEYHTGYRAYSRKVLTSIDYNKNSNDFIFDNQFLAQIFYKGFEIAEITCPTKYFDNASSINFPRSLKYGVGVIKISFQYFFSKNKIYQSELFK</sequence>
<keyword evidence="3" id="KW-1185">Reference proteome</keyword>
<dbReference type="PANTHER" id="PTHR48090">
    <property type="entry name" value="UNDECAPRENYL-PHOSPHATE 4-DEOXY-4-FORMAMIDO-L-ARABINOSE TRANSFERASE-RELATED"/>
    <property type="match status" value="1"/>
</dbReference>
<name>A0ABU9N242_9FLAO</name>
<dbReference type="InterPro" id="IPR050256">
    <property type="entry name" value="Glycosyltransferase_2"/>
</dbReference>
<accession>A0ABU9N242</accession>
<protein>
    <submittedName>
        <fullName evidence="2">Glycosyltransferase family 2 protein</fullName>
    </submittedName>
</protein>
<dbReference type="Proteomes" id="UP001460072">
    <property type="component" value="Unassembled WGS sequence"/>
</dbReference>
<dbReference type="SUPFAM" id="SSF53448">
    <property type="entry name" value="Nucleotide-diphospho-sugar transferases"/>
    <property type="match status" value="1"/>
</dbReference>
<organism evidence="2 3">
    <name type="scientific">Flavobacterium aureirubrum</name>
    <dbReference type="NCBI Taxonomy" id="3133147"/>
    <lineage>
        <taxon>Bacteria</taxon>
        <taxon>Pseudomonadati</taxon>
        <taxon>Bacteroidota</taxon>
        <taxon>Flavobacteriia</taxon>
        <taxon>Flavobacteriales</taxon>
        <taxon>Flavobacteriaceae</taxon>
        <taxon>Flavobacterium</taxon>
    </lineage>
</organism>
<dbReference type="Gene3D" id="3.90.550.10">
    <property type="entry name" value="Spore Coat Polysaccharide Biosynthesis Protein SpsA, Chain A"/>
    <property type="match status" value="1"/>
</dbReference>
<reference evidence="2 3" key="1">
    <citation type="submission" date="2024-03" db="EMBL/GenBank/DDBJ databases">
        <title>Two novel species of the genus Flavobacterium exhibiting potentially degradation of complex polysaccharides.</title>
        <authorList>
            <person name="Lian X."/>
        </authorList>
    </citation>
    <scope>NUCLEOTIDE SEQUENCE [LARGE SCALE GENOMIC DNA]</scope>
    <source>
        <strain evidence="3">j3</strain>
    </source>
</reference>
<evidence type="ECO:0000313" key="3">
    <source>
        <dbReference type="Proteomes" id="UP001460072"/>
    </source>
</evidence>
<dbReference type="EMBL" id="JBCGDO010000003">
    <property type="protein sequence ID" value="MEM0541782.1"/>
    <property type="molecule type" value="Genomic_DNA"/>
</dbReference>
<proteinExistence type="predicted"/>
<gene>
    <name evidence="2" type="ORF">WFZ85_04080</name>
</gene>
<dbReference type="Pfam" id="PF00535">
    <property type="entry name" value="Glycos_transf_2"/>
    <property type="match status" value="1"/>
</dbReference>
<evidence type="ECO:0000259" key="1">
    <source>
        <dbReference type="Pfam" id="PF00535"/>
    </source>
</evidence>
<dbReference type="CDD" id="cd04179">
    <property type="entry name" value="DPM_DPG-synthase_like"/>
    <property type="match status" value="1"/>
</dbReference>
<evidence type="ECO:0000313" key="2">
    <source>
        <dbReference type="EMBL" id="MEM0541782.1"/>
    </source>
</evidence>
<dbReference type="PANTHER" id="PTHR48090:SF7">
    <property type="entry name" value="RFBJ PROTEIN"/>
    <property type="match status" value="1"/>
</dbReference>